<keyword evidence="2" id="KW-1185">Reference proteome</keyword>
<protein>
    <submittedName>
        <fullName evidence="1">Uncharacterized protein</fullName>
    </submittedName>
</protein>
<proteinExistence type="predicted"/>
<dbReference type="Proteomes" id="UP001301728">
    <property type="component" value="Unassembled WGS sequence"/>
</dbReference>
<evidence type="ECO:0000313" key="2">
    <source>
        <dbReference type="Proteomes" id="UP001301728"/>
    </source>
</evidence>
<name>A0ABU5U2J6_9CYAN</name>
<organism evidence="1 2">
    <name type="scientific">Limnoraphis robusta CCNP1315</name>
    <dbReference type="NCBI Taxonomy" id="3110306"/>
    <lineage>
        <taxon>Bacteria</taxon>
        <taxon>Bacillati</taxon>
        <taxon>Cyanobacteriota</taxon>
        <taxon>Cyanophyceae</taxon>
        <taxon>Oscillatoriophycideae</taxon>
        <taxon>Oscillatoriales</taxon>
        <taxon>Sirenicapillariaceae</taxon>
        <taxon>Limnoraphis</taxon>
    </lineage>
</organism>
<sequence length="512" mass="59911">MRDFRGRGMTTVYPDPNRPTSTSISLFNENSVFMGVLSRYWKICRIHPASEKAGYKNEEIKLAQEFIQEHRLKLEYSSLSKESFEALLLSDFKTENPQIEIQTRALAGLCLRCAVSEPILRACQRIENLFGCGKSFTYRDLLPFVLNDDGQSLIVLDQDGKTQLILKEDRSLGLNTYPIFSVEILQSFQVNHPTRMSLKNWVYWKTKQHPEIKNFLSDYGFKKLSDWALLNRTRSRQLEQLSTRDRLLVEAFHAVYRRDRRQQPKGTKKCPDPDFEQLQEMLSQLKENQVIIGSEAQLLKDLKQVVKQLRQYEIWSTRQPLEVYNSEKEQYEIRTDIQQEYEPQVEIDQQEIVEFLHQQLRAVLSETIQQEVEKKIQQLNKSRRYADKASQFLPGLRLYYIQGMSLKEIAPLLGMSSWDQARRILNPGELLSKVRTVTIQNILEKVLTKAHKMGLTSIPPKPDYLNTVMQAIEAFADQEVFRTAVEEMRTGKNRSFKSIYAQYLRDYLSQII</sequence>
<reference evidence="1 2" key="1">
    <citation type="submission" date="2023-12" db="EMBL/GenBank/DDBJ databases">
        <title>Baltic Sea Cyanobacteria.</title>
        <authorList>
            <person name="Delbaje E."/>
            <person name="Fewer D.P."/>
            <person name="Shishido T.K."/>
        </authorList>
    </citation>
    <scope>NUCLEOTIDE SEQUENCE [LARGE SCALE GENOMIC DNA]</scope>
    <source>
        <strain evidence="1 2">CCNP 1315</strain>
    </source>
</reference>
<dbReference type="EMBL" id="JAYGHT010000133">
    <property type="protein sequence ID" value="MEA5521424.1"/>
    <property type="molecule type" value="Genomic_DNA"/>
</dbReference>
<gene>
    <name evidence="1" type="ORF">VB854_21020</name>
</gene>
<accession>A0ABU5U2J6</accession>
<comment type="caution">
    <text evidence="1">The sequence shown here is derived from an EMBL/GenBank/DDBJ whole genome shotgun (WGS) entry which is preliminary data.</text>
</comment>
<dbReference type="RefSeq" id="WP_323274234.1">
    <property type="nucleotide sequence ID" value="NZ_JAYGHT010000133.1"/>
</dbReference>
<evidence type="ECO:0000313" key="1">
    <source>
        <dbReference type="EMBL" id="MEA5521424.1"/>
    </source>
</evidence>